<dbReference type="Gene3D" id="3.40.50.1820">
    <property type="entry name" value="alpha/beta hydrolase"/>
    <property type="match status" value="1"/>
</dbReference>
<evidence type="ECO:0000313" key="1">
    <source>
        <dbReference type="EMBL" id="OIR01551.1"/>
    </source>
</evidence>
<gene>
    <name evidence="1" type="ORF">GALL_164530</name>
</gene>
<name>A0A1J5S036_9ZZZZ</name>
<dbReference type="EMBL" id="MLJW01000083">
    <property type="protein sequence ID" value="OIR01551.1"/>
    <property type="molecule type" value="Genomic_DNA"/>
</dbReference>
<keyword evidence="1" id="KW-0378">Hydrolase</keyword>
<protein>
    <submittedName>
        <fullName evidence="1">Alpha/beta hydrolase family protein</fullName>
    </submittedName>
</protein>
<reference evidence="1" key="1">
    <citation type="submission" date="2016-10" db="EMBL/GenBank/DDBJ databases">
        <title>Sequence of Gallionella enrichment culture.</title>
        <authorList>
            <person name="Poehlein A."/>
            <person name="Muehling M."/>
            <person name="Daniel R."/>
        </authorList>
    </citation>
    <scope>NUCLEOTIDE SEQUENCE</scope>
</reference>
<sequence length="376" mass="41409">MLNAMSASTAFSPVKTLMTSLDYLHRPARLRVLLRTAGQRFNPPRPPEIYEPAVTRRQDGLLASGAAQPHERATLHRIFRRGPNPTIVLGGFVPDSTESVYLIKDLLLRHGSVYCVNYPRTGFNAELLFAQLDDLVDEIAQYHHRVPTFFSVSYGCGLVFEWLRRRRLAGGERSIGGLVFVSPVVCTDDLLPRGAKKASTLLGRAIAPFMAGDAPPDERAIEKARALFAKMFEAGAQNREALKSVMNADEAIELRDRVLGTIRSITQGGACERVRSLQSMSSPIDYFNPATLPLSGAPTLILYAEKEDSVLDPGSPTRFVLESAHQAYFPRSRCAVVSNPKGAAVQHASLIFHHENFRPALHAFYGRIRTGQLSAA</sequence>
<organism evidence="1">
    <name type="scientific">mine drainage metagenome</name>
    <dbReference type="NCBI Taxonomy" id="410659"/>
    <lineage>
        <taxon>unclassified sequences</taxon>
        <taxon>metagenomes</taxon>
        <taxon>ecological metagenomes</taxon>
    </lineage>
</organism>
<accession>A0A1J5S036</accession>
<dbReference type="SUPFAM" id="SSF53474">
    <property type="entry name" value="alpha/beta-Hydrolases"/>
    <property type="match status" value="1"/>
</dbReference>
<dbReference type="AlphaFoldDB" id="A0A1J5S036"/>
<comment type="caution">
    <text evidence="1">The sequence shown here is derived from an EMBL/GenBank/DDBJ whole genome shotgun (WGS) entry which is preliminary data.</text>
</comment>
<proteinExistence type="predicted"/>
<dbReference type="InterPro" id="IPR029058">
    <property type="entry name" value="AB_hydrolase_fold"/>
</dbReference>
<dbReference type="GO" id="GO:0016787">
    <property type="term" value="F:hydrolase activity"/>
    <property type="evidence" value="ECO:0007669"/>
    <property type="project" value="UniProtKB-KW"/>
</dbReference>